<dbReference type="EMBL" id="CP043494">
    <property type="protein sequence ID" value="WNG47705.1"/>
    <property type="molecule type" value="Genomic_DNA"/>
</dbReference>
<evidence type="ECO:0000256" key="1">
    <source>
        <dbReference type="ARBA" id="ARBA00004167"/>
    </source>
</evidence>
<dbReference type="InterPro" id="IPR000163">
    <property type="entry name" value="Prohibitin"/>
</dbReference>
<dbReference type="InterPro" id="IPR001107">
    <property type="entry name" value="Band_7"/>
</dbReference>
<dbReference type="PROSITE" id="PS51257">
    <property type="entry name" value="PROKAR_LIPOPROTEIN"/>
    <property type="match status" value="1"/>
</dbReference>
<comment type="subcellular location">
    <subcellularLocation>
        <location evidence="1">Membrane</location>
        <topology evidence="1">Single-pass membrane protein</topology>
    </subcellularLocation>
</comment>
<reference evidence="5 6" key="1">
    <citation type="submission" date="2019-08" db="EMBL/GenBank/DDBJ databases">
        <title>Archangium and Cystobacter genomes.</title>
        <authorList>
            <person name="Chen I.-C.K."/>
            <person name="Wielgoss S."/>
        </authorList>
    </citation>
    <scope>NUCLEOTIDE SEQUENCE [LARGE SCALE GENOMIC DNA]</scope>
    <source>
        <strain evidence="5 6">Cbm 6</strain>
    </source>
</reference>
<evidence type="ECO:0000313" key="6">
    <source>
        <dbReference type="Proteomes" id="UP001611383"/>
    </source>
</evidence>
<evidence type="ECO:0000256" key="2">
    <source>
        <dbReference type="SAM" id="MobiDB-lite"/>
    </source>
</evidence>
<dbReference type="InterPro" id="IPR036013">
    <property type="entry name" value="Band_7/SPFH_dom_sf"/>
</dbReference>
<dbReference type="PANTHER" id="PTHR23222">
    <property type="entry name" value="PROHIBITIN"/>
    <property type="match status" value="1"/>
</dbReference>
<keyword evidence="3" id="KW-0732">Signal</keyword>
<proteinExistence type="predicted"/>
<dbReference type="SUPFAM" id="SSF117892">
    <property type="entry name" value="Band 7/SPFH domain"/>
    <property type="match status" value="1"/>
</dbReference>
<feature type="chain" id="PRO_5046959867" evidence="3">
    <location>
        <begin position="25"/>
        <end position="352"/>
    </location>
</feature>
<sequence>MKRMDLRMLGLFVVLALSVVQGCACHSTDANEVGVLTRKFTLLGSRGVQSETYAPGATYFFFPPFSTDWTTFETKLQNLRMRAKAENEKGRTDDIEFKTVDGNDIAVDVTVAWRIDPAKAPHLVQKVARSTLDVENRLVRPATRALVRDALNVLRSEDFYTADKRFAAAENARKLLEDALKPEGVIVEQVILQEHRFNPEYEKVIREKKLAEQMAEKLRSEAQAAAEESKRNLESAKGTVSQKLAQAQGELEQTKLTADAELVRATNEATAILKEAEAKSKGIAKENEALAGAGGRTMVKLRIAEALQGKQIIFMPSGRSGATLQTMDMNQILTQYSAAKVTQNASASNSGQ</sequence>
<accession>A0ABY9WX64</accession>
<evidence type="ECO:0000259" key="4">
    <source>
        <dbReference type="Pfam" id="PF01145"/>
    </source>
</evidence>
<feature type="signal peptide" evidence="3">
    <location>
        <begin position="1"/>
        <end position="24"/>
    </location>
</feature>
<dbReference type="CDD" id="cd03401">
    <property type="entry name" value="SPFH_prohibitin"/>
    <property type="match status" value="1"/>
</dbReference>
<keyword evidence="6" id="KW-1185">Reference proteome</keyword>
<feature type="region of interest" description="Disordered" evidence="2">
    <location>
        <begin position="221"/>
        <end position="241"/>
    </location>
</feature>
<evidence type="ECO:0000256" key="3">
    <source>
        <dbReference type="SAM" id="SignalP"/>
    </source>
</evidence>
<dbReference type="Pfam" id="PF01145">
    <property type="entry name" value="Band_7"/>
    <property type="match status" value="1"/>
</dbReference>
<feature type="domain" description="Band 7" evidence="4">
    <location>
        <begin position="28"/>
        <end position="225"/>
    </location>
</feature>
<organism evidence="5 6">
    <name type="scientific">Archangium minus</name>
    <dbReference type="NCBI Taxonomy" id="83450"/>
    <lineage>
        <taxon>Bacteria</taxon>
        <taxon>Pseudomonadati</taxon>
        <taxon>Myxococcota</taxon>
        <taxon>Myxococcia</taxon>
        <taxon>Myxococcales</taxon>
        <taxon>Cystobacterineae</taxon>
        <taxon>Archangiaceae</taxon>
        <taxon>Archangium</taxon>
    </lineage>
</organism>
<protein>
    <submittedName>
        <fullName evidence="5">Prohibitin family protein</fullName>
    </submittedName>
</protein>
<gene>
    <name evidence="5" type="ORF">F0U60_28945</name>
</gene>
<dbReference type="Proteomes" id="UP001611383">
    <property type="component" value="Chromosome"/>
</dbReference>
<dbReference type="Gene3D" id="3.30.479.30">
    <property type="entry name" value="Band 7 domain"/>
    <property type="match status" value="1"/>
</dbReference>
<name>A0ABY9WX64_9BACT</name>
<dbReference type="RefSeq" id="WP_395804349.1">
    <property type="nucleotide sequence ID" value="NZ_CP043494.1"/>
</dbReference>
<evidence type="ECO:0000313" key="5">
    <source>
        <dbReference type="EMBL" id="WNG47705.1"/>
    </source>
</evidence>
<dbReference type="PANTHER" id="PTHR23222:SF0">
    <property type="entry name" value="PROHIBITIN 1"/>
    <property type="match status" value="1"/>
</dbReference>